<dbReference type="AlphaFoldDB" id="A0A3S4MCR4"/>
<keyword evidence="4" id="KW-1185">Reference proteome</keyword>
<organism evidence="3 4">
    <name type="scientific">Paenirhodobacter huangdaonensis</name>
    <dbReference type="NCBI Taxonomy" id="2501515"/>
    <lineage>
        <taxon>Bacteria</taxon>
        <taxon>Pseudomonadati</taxon>
        <taxon>Pseudomonadota</taxon>
        <taxon>Alphaproteobacteria</taxon>
        <taxon>Rhodobacterales</taxon>
        <taxon>Rhodobacter group</taxon>
        <taxon>Paenirhodobacter</taxon>
    </lineage>
</organism>
<feature type="signal peptide" evidence="2">
    <location>
        <begin position="1"/>
        <end position="23"/>
    </location>
</feature>
<accession>A0A3S4MCR4</accession>
<dbReference type="RefSeq" id="WP_128157870.1">
    <property type="nucleotide sequence ID" value="NZ_JBHSOM010000006.1"/>
</dbReference>
<dbReference type="Proteomes" id="UP000288071">
    <property type="component" value="Unassembled WGS sequence"/>
</dbReference>
<dbReference type="EMBL" id="SAVA01000017">
    <property type="protein sequence ID" value="RWR47931.1"/>
    <property type="molecule type" value="Genomic_DNA"/>
</dbReference>
<protein>
    <submittedName>
        <fullName evidence="3">Uncharacterized protein</fullName>
    </submittedName>
</protein>
<evidence type="ECO:0000256" key="1">
    <source>
        <dbReference type="SAM" id="MobiDB-lite"/>
    </source>
</evidence>
<comment type="caution">
    <text evidence="3">The sequence shown here is derived from an EMBL/GenBank/DDBJ whole genome shotgun (WGS) entry which is preliminary data.</text>
</comment>
<dbReference type="InterPro" id="IPR006311">
    <property type="entry name" value="TAT_signal"/>
</dbReference>
<sequence>MPFSRRRTLLRGLAGAVLVPAFAPLLPPFTKGHAMGAETSLPQAGRDLPIPASWAGVAGAVARDDDAPLPPGTLRRYRSDDSPAPPASVRAEMDLFARLAGLPAGPDGSDVTAAAAARGVTIDALTAALFGSGKFTRPTVILGYRLGTAQPGFALARIAVDRPEAAVRMTLCGLGPGRRITLAHLAALRPAQVSAVLAALCPIDG</sequence>
<feature type="chain" id="PRO_5018568874" evidence="2">
    <location>
        <begin position="24"/>
        <end position="205"/>
    </location>
</feature>
<evidence type="ECO:0000313" key="4">
    <source>
        <dbReference type="Proteomes" id="UP000288071"/>
    </source>
</evidence>
<gene>
    <name evidence="3" type="ORF">EOW66_18845</name>
</gene>
<feature type="region of interest" description="Disordered" evidence="1">
    <location>
        <begin position="63"/>
        <end position="86"/>
    </location>
</feature>
<evidence type="ECO:0000256" key="2">
    <source>
        <dbReference type="SAM" id="SignalP"/>
    </source>
</evidence>
<reference evidence="3" key="2">
    <citation type="submission" date="2019-01" db="EMBL/GenBank/DDBJ databases">
        <authorList>
            <person name="Li Y."/>
        </authorList>
    </citation>
    <scope>NUCLEOTIDE SEQUENCE [LARGE SCALE GENOMIC DNA]</scope>
    <source>
        <strain evidence="3">CGMCC 1.12963</strain>
    </source>
</reference>
<keyword evidence="2" id="KW-0732">Signal</keyword>
<reference evidence="3" key="1">
    <citation type="submission" date="2019-01" db="EMBL/GenBank/DDBJ databases">
        <title>Sinorhodobacter populi sp. nov. isolated from the symptomatic bark tissue of Populus euramericana canker.</title>
        <authorList>
            <person name="Xu G."/>
        </authorList>
    </citation>
    <scope>NUCLEOTIDE SEQUENCE [LARGE SCALE GENOMIC DNA]</scope>
    <source>
        <strain evidence="3">CGMCC 1.12963</strain>
    </source>
</reference>
<evidence type="ECO:0000313" key="3">
    <source>
        <dbReference type="EMBL" id="RWR47931.1"/>
    </source>
</evidence>
<proteinExistence type="predicted"/>
<name>A0A3S4MCR4_9RHOB</name>
<dbReference type="PROSITE" id="PS51318">
    <property type="entry name" value="TAT"/>
    <property type="match status" value="1"/>
</dbReference>